<dbReference type="OrthoDB" id="10006561at2"/>
<keyword evidence="1" id="KW-0812">Transmembrane</keyword>
<dbReference type="GeneID" id="69516746"/>
<dbReference type="Proteomes" id="UP000002524">
    <property type="component" value="Chromosome 1"/>
</dbReference>
<protein>
    <submittedName>
        <fullName evidence="2">Uncharacterized protein</fullName>
    </submittedName>
</protein>
<dbReference type="EMBL" id="AE000513">
    <property type="protein sequence ID" value="AAF10093.1"/>
    <property type="molecule type" value="Genomic_DNA"/>
</dbReference>
<dbReference type="PaxDb" id="243230-DR_0509"/>
<dbReference type="AlphaFoldDB" id="Q9RX06"/>
<dbReference type="RefSeq" id="WP_010887154.1">
    <property type="nucleotide sequence ID" value="NC_001263.1"/>
</dbReference>
<keyword evidence="1" id="KW-1133">Transmembrane helix</keyword>
<keyword evidence="3" id="KW-1185">Reference proteome</keyword>
<dbReference type="PIR" id="G75508">
    <property type="entry name" value="G75508"/>
</dbReference>
<reference evidence="2 3" key="1">
    <citation type="journal article" date="1999" name="Science">
        <title>Genome sequence of the radioresistant bacterium Deinococcus radiodurans R1.</title>
        <authorList>
            <person name="White O."/>
            <person name="Eisen J.A."/>
            <person name="Heidelberg J.F."/>
            <person name="Hickey E.K."/>
            <person name="Peterson J.D."/>
            <person name="Dodson R.J."/>
            <person name="Haft D.H."/>
            <person name="Gwinn M.L."/>
            <person name="Nelson W.C."/>
            <person name="Richardson D.L."/>
            <person name="Moffat K.S."/>
            <person name="Qin H."/>
            <person name="Jiang L."/>
            <person name="Pamphile W."/>
            <person name="Crosby M."/>
            <person name="Shen M."/>
            <person name="Vamathevan J.J."/>
            <person name="Lam P."/>
            <person name="McDonald L."/>
            <person name="Utterback T."/>
            <person name="Zalewski C."/>
            <person name="Makarova K.S."/>
            <person name="Aravind L."/>
            <person name="Daly M.J."/>
            <person name="Minton K.W."/>
            <person name="Fleischmann R.D."/>
            <person name="Ketchum K.A."/>
            <person name="Nelson K.E."/>
            <person name="Salzberg S."/>
            <person name="Smith H.O."/>
            <person name="Venter J.C."/>
            <person name="Fraser C.M."/>
        </authorList>
    </citation>
    <scope>NUCLEOTIDE SEQUENCE [LARGE SCALE GENOMIC DNA]</scope>
    <source>
        <strain evidence="3">ATCC 13939 / DSM 20539 / JCM 16871 / LMG 4051 / NBRC 15346 / NCIMB 9279 / R1 / VKM B-1422</strain>
    </source>
</reference>
<dbReference type="PATRIC" id="fig|243230.17.peg.686"/>
<dbReference type="STRING" id="243230.DR_0509"/>
<dbReference type="InParanoid" id="Q9RX06"/>
<feature type="transmembrane region" description="Helical" evidence="1">
    <location>
        <begin position="96"/>
        <end position="114"/>
    </location>
</feature>
<feature type="transmembrane region" description="Helical" evidence="1">
    <location>
        <begin position="72"/>
        <end position="90"/>
    </location>
</feature>
<name>Q9RX06_DEIRA</name>
<sequence length="202" mass="21144">MTSKATVSEPRSGPLLYSGPAGKVWADGLELYGLTARGVTVQGVMPGGPSTQPTPAELAAVQDAAKNAYSPLRPWMAVAALFLLLIVLNLLRAPLWLTLLPGLAATVVLVALPVSRQYRAFAGLFERRGELTIVLSDVPTQAVSNLVDIGPDTPAQTLDAARQPVAVVVRGLPGPERVKLGAAIMRRASLGQALGARKGRKP</sequence>
<evidence type="ECO:0000313" key="2">
    <source>
        <dbReference type="EMBL" id="AAF10093.1"/>
    </source>
</evidence>
<dbReference type="KEGG" id="dra:DR_0509"/>
<proteinExistence type="predicted"/>
<keyword evidence="1" id="KW-0472">Membrane</keyword>
<dbReference type="EnsemblBacteria" id="AAF10093">
    <property type="protein sequence ID" value="AAF10093"/>
    <property type="gene ID" value="DR_0509"/>
</dbReference>
<gene>
    <name evidence="2" type="ordered locus">DR_0509</name>
</gene>
<evidence type="ECO:0000313" key="3">
    <source>
        <dbReference type="Proteomes" id="UP000002524"/>
    </source>
</evidence>
<dbReference type="HOGENOM" id="CLU_1352782_0_0_0"/>
<accession>Q9RX06</accession>
<organism evidence="2 3">
    <name type="scientific">Deinococcus radiodurans (strain ATCC 13939 / DSM 20539 / JCM 16871 / CCUG 27074 / LMG 4051 / NBRC 15346 / NCIMB 9279 / VKM B-1422 / R1)</name>
    <dbReference type="NCBI Taxonomy" id="243230"/>
    <lineage>
        <taxon>Bacteria</taxon>
        <taxon>Thermotogati</taxon>
        <taxon>Deinococcota</taxon>
        <taxon>Deinococci</taxon>
        <taxon>Deinococcales</taxon>
        <taxon>Deinococcaceae</taxon>
        <taxon>Deinococcus</taxon>
    </lineage>
</organism>
<evidence type="ECO:0000256" key="1">
    <source>
        <dbReference type="SAM" id="Phobius"/>
    </source>
</evidence>